<dbReference type="EMBL" id="CP003539">
    <property type="protein sequence ID" value="AFX99539.1"/>
    <property type="molecule type" value="Genomic_DNA"/>
</dbReference>
<reference evidence="1 2" key="1">
    <citation type="journal article" date="2012" name="Proc. Natl. Acad. Sci. U.S.A.">
        <title>Genome streamlining and chemical defense in a coral reef symbiosis.</title>
        <authorList>
            <person name="Kwan J.C."/>
            <person name="Donia M.S."/>
            <person name="Han A.W."/>
            <person name="Hirose E."/>
            <person name="Haygood M.G."/>
            <person name="Schmidt E.W."/>
        </authorList>
    </citation>
    <scope>NUCLEOTIDE SEQUENCE [LARGE SCALE GENOMIC DNA]</scope>
    <source>
        <strain evidence="1 2">L2</strain>
    </source>
</reference>
<dbReference type="Proteomes" id="UP000010077">
    <property type="component" value="Chromosome"/>
</dbReference>
<sequence>MYLFYKKCLLKINCKDYIEKINCCNFSKMKTIGLNISNFLSLPNNITI</sequence>
<name>K7YSM6_9PROT</name>
<evidence type="ECO:0000313" key="2">
    <source>
        <dbReference type="Proteomes" id="UP000010077"/>
    </source>
</evidence>
<evidence type="ECO:0000313" key="1">
    <source>
        <dbReference type="EMBL" id="AFX99539.1"/>
    </source>
</evidence>
<dbReference type="KEGG" id="thal:A1OE_1368"/>
<gene>
    <name evidence="1" type="ORF">A1OE_1368</name>
</gene>
<proteinExistence type="predicted"/>
<organism evidence="1 2">
    <name type="scientific">Candidatus Endolissoclinum faulkneri L2</name>
    <dbReference type="NCBI Taxonomy" id="1193729"/>
    <lineage>
        <taxon>Bacteria</taxon>
        <taxon>Pseudomonadati</taxon>
        <taxon>Pseudomonadota</taxon>
        <taxon>Alphaproteobacteria</taxon>
        <taxon>Rhodospirillales</taxon>
        <taxon>Rhodospirillaceae</taxon>
        <taxon>Candidatus Endolissoclinum</taxon>
    </lineage>
</organism>
<dbReference type="HOGENOM" id="CLU_3150681_0_0_5"/>
<accession>K7YSM6</accession>
<dbReference type="AlphaFoldDB" id="K7YSM6"/>
<protein>
    <submittedName>
        <fullName evidence="1">Uncharacterized protein</fullName>
    </submittedName>
</protein>
<keyword evidence="2" id="KW-1185">Reference proteome</keyword>